<dbReference type="InterPro" id="IPR036230">
    <property type="entry name" value="LeuA_allosteric_dom_sf"/>
</dbReference>
<evidence type="ECO:0000256" key="8">
    <source>
        <dbReference type="NCBIfam" id="TIGR00977"/>
    </source>
</evidence>
<dbReference type="InterPro" id="IPR002034">
    <property type="entry name" value="AIPM/Hcit_synth_CS"/>
</dbReference>
<reference evidence="11" key="1">
    <citation type="submission" date="2017-02" db="EMBL/GenBank/DDBJ databases">
        <title>Delving into the versatile metabolic prowess of the omnipresent phylum Bacteroidetes.</title>
        <authorList>
            <person name="Nobu M.K."/>
            <person name="Mei R."/>
            <person name="Narihiro T."/>
            <person name="Kuroda K."/>
            <person name="Liu W.-T."/>
        </authorList>
    </citation>
    <scope>NUCLEOTIDE SEQUENCE</scope>
    <source>
        <strain evidence="11">ADurb.Bin276</strain>
    </source>
</reference>
<dbReference type="Gene3D" id="1.10.238.260">
    <property type="match status" value="1"/>
</dbReference>
<dbReference type="PANTHER" id="PTHR43538">
    <property type="entry name" value="ALPHA-IPM SYNTHASE/HOMOCITRATE SYNTHASE"/>
    <property type="match status" value="1"/>
</dbReference>
<dbReference type="SUPFAM" id="SSF51569">
    <property type="entry name" value="Aldolase"/>
    <property type="match status" value="1"/>
</dbReference>
<comment type="caution">
    <text evidence="11">The sequence shown here is derived from an EMBL/GenBank/DDBJ whole genome shotgun (WGS) entry which is preliminary data.</text>
</comment>
<keyword evidence="4" id="KW-0412">Isoleucine biosynthesis</keyword>
<dbReference type="NCBIfam" id="TIGR00977">
    <property type="entry name" value="citramal_synth"/>
    <property type="match status" value="1"/>
</dbReference>
<dbReference type="PROSITE" id="PS50991">
    <property type="entry name" value="PYR_CT"/>
    <property type="match status" value="1"/>
</dbReference>
<evidence type="ECO:0000259" key="10">
    <source>
        <dbReference type="PROSITE" id="PS50991"/>
    </source>
</evidence>
<evidence type="ECO:0000256" key="5">
    <source>
        <dbReference type="ARBA" id="ARBA00022679"/>
    </source>
</evidence>
<dbReference type="PROSITE" id="PS00815">
    <property type="entry name" value="AIPM_HOMOCIT_SYNTH_1"/>
    <property type="match status" value="1"/>
</dbReference>
<sequence length="526" mass="58541">MAEIKIYDTTLRDGSQMEGINFSVQDKIQIALKLDELGIHYIEGGWPGSNPKDIAFFEKAQKISFRNAKICSFGSTRKAETKPDQDKNLRLLLEAGSPVITIFGKSWTLHVKRALRTTLDENLKMIDDSINFLKSAGKTVFFDAEHFFDGYKQDRDYALKTIEVAYNAGADAIILCDTNGGALPYEIETIFSQVMSQLPKSFEIGMHAHNDGGVAVANSLVAISCGANQIQGTFNGYGERCGNANLCSIIPNMVLKMGISCLSEEKLKNLVDVSRFIDETANMRPNRYQPFVGKSAFTHKGGIHASAIMRDPLTYEHIIPDLVGNQRRILVSEQAGKSNILYRAHQAGVDLQPDDSRVTSLIEKIKESESYGYQYEGADASFEMMLREALGETMNFFTLQGFRVIVEKRGDEGVITEATIKLNVENQMVHTAAEGDGPVHALDNALRKALENLYPQLKRIRLSDYKVRVLNEKDGTAAKIRVLIQTTDGSHTWGTVGVSTDIIEASWEALEDSVKYGLWQKTREEK</sequence>
<comment type="catalytic activity">
    <reaction evidence="7">
        <text>pyruvate + acetyl-CoA + H2O = (3R)-citramalate + CoA + H(+)</text>
        <dbReference type="Rhea" id="RHEA:19045"/>
        <dbReference type="ChEBI" id="CHEBI:15361"/>
        <dbReference type="ChEBI" id="CHEBI:15377"/>
        <dbReference type="ChEBI" id="CHEBI:15378"/>
        <dbReference type="ChEBI" id="CHEBI:30934"/>
        <dbReference type="ChEBI" id="CHEBI:57287"/>
        <dbReference type="ChEBI" id="CHEBI:57288"/>
        <dbReference type="EC" id="2.3.3.21"/>
    </reaction>
</comment>
<dbReference type="UniPathway" id="UPA00047">
    <property type="reaction ID" value="UER00066"/>
</dbReference>
<keyword evidence="3" id="KW-0028">Amino-acid biosynthesis</keyword>
<feature type="domain" description="Pyruvate carboxyltransferase" evidence="10">
    <location>
        <begin position="4"/>
        <end position="277"/>
    </location>
</feature>
<keyword evidence="5 9" id="KW-0808">Transferase</keyword>
<dbReference type="Pfam" id="PF00682">
    <property type="entry name" value="HMGL-like"/>
    <property type="match status" value="1"/>
</dbReference>
<dbReference type="GO" id="GO:0043714">
    <property type="term" value="F:(R)-citramalate synthase activity"/>
    <property type="evidence" value="ECO:0007669"/>
    <property type="project" value="UniProtKB-UniRule"/>
</dbReference>
<gene>
    <name evidence="11" type="primary">leuA_2</name>
    <name evidence="11" type="ORF">BWY41_00984</name>
</gene>
<dbReference type="PROSITE" id="PS00816">
    <property type="entry name" value="AIPM_HOMOCIT_SYNTH_2"/>
    <property type="match status" value="1"/>
</dbReference>
<evidence type="ECO:0000256" key="7">
    <source>
        <dbReference type="ARBA" id="ARBA00048263"/>
    </source>
</evidence>
<dbReference type="InterPro" id="IPR054691">
    <property type="entry name" value="LeuA/HCS_post-cat"/>
</dbReference>
<dbReference type="InterPro" id="IPR005675">
    <property type="entry name" value="Citramal_synthase"/>
</dbReference>
<evidence type="ECO:0000313" key="11">
    <source>
        <dbReference type="EMBL" id="OQA58775.1"/>
    </source>
</evidence>
<keyword evidence="6" id="KW-0100">Branched-chain amino acid biosynthesis</keyword>
<dbReference type="InterPro" id="IPR000891">
    <property type="entry name" value="PYR_CT"/>
</dbReference>
<dbReference type="SMART" id="SM00917">
    <property type="entry name" value="LeuA_dimer"/>
    <property type="match status" value="1"/>
</dbReference>
<organism evidence="11">
    <name type="scientific">Candidatus Atribacter allofermentans</name>
    <dbReference type="NCBI Taxonomy" id="1852833"/>
    <lineage>
        <taxon>Bacteria</taxon>
        <taxon>Pseudomonadati</taxon>
        <taxon>Atribacterota</taxon>
        <taxon>Atribacteria</taxon>
        <taxon>Atribacterales</taxon>
        <taxon>Atribacteraceae</taxon>
        <taxon>Atribacter</taxon>
    </lineage>
</organism>
<dbReference type="EMBL" id="MWBQ01000066">
    <property type="protein sequence ID" value="OQA58775.1"/>
    <property type="molecule type" value="Genomic_DNA"/>
</dbReference>
<dbReference type="AlphaFoldDB" id="A0A1V5SW80"/>
<evidence type="ECO:0000256" key="4">
    <source>
        <dbReference type="ARBA" id="ARBA00022624"/>
    </source>
</evidence>
<dbReference type="GO" id="GO:0003852">
    <property type="term" value="F:2-isopropylmalate synthase activity"/>
    <property type="evidence" value="ECO:0007669"/>
    <property type="project" value="InterPro"/>
</dbReference>
<dbReference type="Pfam" id="PF22617">
    <property type="entry name" value="HCS_D2"/>
    <property type="match status" value="1"/>
</dbReference>
<name>A0A1V5SW80_9BACT</name>
<evidence type="ECO:0000256" key="2">
    <source>
        <dbReference type="ARBA" id="ARBA00006154"/>
    </source>
</evidence>
<comment type="similarity">
    <text evidence="2 9">Belongs to the alpha-IPM synthase/homocitrate synthase family.</text>
</comment>
<dbReference type="CDD" id="cd07941">
    <property type="entry name" value="DRE_TIM_LeuA3"/>
    <property type="match status" value="1"/>
</dbReference>
<evidence type="ECO:0000256" key="1">
    <source>
        <dbReference type="ARBA" id="ARBA00004743"/>
    </source>
</evidence>
<dbReference type="Gene3D" id="3.30.160.270">
    <property type="match status" value="1"/>
</dbReference>
<dbReference type="Proteomes" id="UP000485569">
    <property type="component" value="Unassembled WGS sequence"/>
</dbReference>
<dbReference type="GO" id="GO:0009097">
    <property type="term" value="P:isoleucine biosynthetic process"/>
    <property type="evidence" value="ECO:0007669"/>
    <property type="project" value="UniProtKB-UniRule"/>
</dbReference>
<evidence type="ECO:0000256" key="9">
    <source>
        <dbReference type="RuleBase" id="RU003523"/>
    </source>
</evidence>
<comment type="pathway">
    <text evidence="1">Amino-acid biosynthesis; L-isoleucine biosynthesis; 2-oxobutanoate from pyruvate: step 1/3.</text>
</comment>
<evidence type="ECO:0000256" key="3">
    <source>
        <dbReference type="ARBA" id="ARBA00022605"/>
    </source>
</evidence>
<dbReference type="InterPro" id="IPR013709">
    <property type="entry name" value="2-isopropylmalate_synth_dimer"/>
</dbReference>
<protein>
    <recommendedName>
        <fullName evidence="8">Citramalate synthase</fullName>
        <ecNumber evidence="8">2.3.3.21</ecNumber>
    </recommendedName>
</protein>
<dbReference type="EC" id="2.3.3.21" evidence="8"/>
<dbReference type="PANTHER" id="PTHR43538:SF1">
    <property type="entry name" value="(R)-CITRAMALATE SYNTHASE"/>
    <property type="match status" value="1"/>
</dbReference>
<dbReference type="Gene3D" id="3.20.20.70">
    <property type="entry name" value="Aldolase class I"/>
    <property type="match status" value="1"/>
</dbReference>
<evidence type="ECO:0000256" key="6">
    <source>
        <dbReference type="ARBA" id="ARBA00023304"/>
    </source>
</evidence>
<dbReference type="Pfam" id="PF08502">
    <property type="entry name" value="LeuA_dimer"/>
    <property type="match status" value="1"/>
</dbReference>
<accession>A0A1V5SW80</accession>
<dbReference type="InterPro" id="IPR013785">
    <property type="entry name" value="Aldolase_TIM"/>
</dbReference>
<dbReference type="SUPFAM" id="SSF110921">
    <property type="entry name" value="2-isopropylmalate synthase LeuA, allosteric (dimerisation) domain"/>
    <property type="match status" value="1"/>
</dbReference>
<keyword evidence="11" id="KW-0012">Acyltransferase</keyword>
<proteinExistence type="inferred from homology"/>
<dbReference type="GO" id="GO:0009098">
    <property type="term" value="P:L-leucine biosynthetic process"/>
    <property type="evidence" value="ECO:0007669"/>
    <property type="project" value="InterPro"/>
</dbReference>